<organism evidence="1 2">
    <name type="scientific">Paraburkholderia bryophila</name>
    <dbReference type="NCBI Taxonomy" id="420952"/>
    <lineage>
        <taxon>Bacteria</taxon>
        <taxon>Pseudomonadati</taxon>
        <taxon>Pseudomonadota</taxon>
        <taxon>Betaproteobacteria</taxon>
        <taxon>Burkholderiales</taxon>
        <taxon>Burkholderiaceae</taxon>
        <taxon>Paraburkholderia</taxon>
    </lineage>
</organism>
<keyword evidence="2" id="KW-1185">Reference proteome</keyword>
<dbReference type="AlphaFoldDB" id="A0A7Y9WTC1"/>
<evidence type="ECO:0000313" key="1">
    <source>
        <dbReference type="EMBL" id="NYH26830.1"/>
    </source>
</evidence>
<proteinExistence type="predicted"/>
<reference evidence="1 2" key="1">
    <citation type="submission" date="2020-07" db="EMBL/GenBank/DDBJ databases">
        <title>Exploring microbial biodiversity for novel pathways involved in the catabolism of aromatic compounds derived from lignin.</title>
        <authorList>
            <person name="Elkins J."/>
        </authorList>
    </citation>
    <scope>NUCLEOTIDE SEQUENCE [LARGE SCALE GENOMIC DNA]</scope>
    <source>
        <strain evidence="1 2">H2C3C</strain>
    </source>
</reference>
<evidence type="ECO:0000313" key="2">
    <source>
        <dbReference type="Proteomes" id="UP000540929"/>
    </source>
</evidence>
<gene>
    <name evidence="1" type="ORF">GGD40_006401</name>
</gene>
<dbReference type="Proteomes" id="UP000540929">
    <property type="component" value="Unassembled WGS sequence"/>
</dbReference>
<protein>
    <submittedName>
        <fullName evidence="1">Uncharacterized protein</fullName>
    </submittedName>
</protein>
<name>A0A7Y9WTC1_9BURK</name>
<dbReference type="EMBL" id="JACCAS010000002">
    <property type="protein sequence ID" value="NYH26830.1"/>
    <property type="molecule type" value="Genomic_DNA"/>
</dbReference>
<dbReference type="InterPro" id="IPR046203">
    <property type="entry name" value="DUF6236"/>
</dbReference>
<sequence length="277" mass="30577">MLVPFFSEGKDGVMQTHANLSAEQLRFALCFWEHIAWPSVSHFKSEANDDIAFLGSAGVLRRPEIQLQPTSMSVGRSLADAYFRAYQELDAQEPGRWSLSAESEFDMKCFLGDRIVSDRGVTVSLHRAIPIPTGDTPLNDLLEFKLKRAPEIMALRAELGESKRLITGSTDRAEALAAQLDRIDAACRDLLTVAREVRMSVRIADLSVGIQSNGGVIAGVVSAAYHLKSTNEFMSSLGLAAVSSIKLSSTYSAKKDLLKKSSFRYVHQLHEELDWLT</sequence>
<comment type="caution">
    <text evidence="1">The sequence shown here is derived from an EMBL/GenBank/DDBJ whole genome shotgun (WGS) entry which is preliminary data.</text>
</comment>
<accession>A0A7Y9WTC1</accession>
<dbReference type="Pfam" id="PF19749">
    <property type="entry name" value="DUF6236"/>
    <property type="match status" value="1"/>
</dbReference>
<dbReference type="RefSeq" id="WP_179746247.1">
    <property type="nucleotide sequence ID" value="NZ_JACCAS010000002.1"/>
</dbReference>